<keyword evidence="3" id="KW-1185">Reference proteome</keyword>
<reference evidence="2" key="1">
    <citation type="submission" date="2022-11" db="EMBL/GenBank/DDBJ databases">
        <authorList>
            <person name="Petersen C."/>
        </authorList>
    </citation>
    <scope>NUCLEOTIDE SEQUENCE</scope>
    <source>
        <strain evidence="2">IBT 30761</strain>
    </source>
</reference>
<dbReference type="RefSeq" id="XP_056476181.1">
    <property type="nucleotide sequence ID" value="XM_056615824.1"/>
</dbReference>
<reference evidence="2" key="2">
    <citation type="journal article" date="2023" name="IMA Fungus">
        <title>Comparative genomic study of the Penicillium genus elucidates a diverse pangenome and 15 lateral gene transfer events.</title>
        <authorList>
            <person name="Petersen C."/>
            <person name="Sorensen T."/>
            <person name="Nielsen M.R."/>
            <person name="Sondergaard T.E."/>
            <person name="Sorensen J.L."/>
            <person name="Fitzpatrick D.A."/>
            <person name="Frisvad J.C."/>
            <person name="Nielsen K.L."/>
        </authorList>
    </citation>
    <scope>NUCLEOTIDE SEQUENCE</scope>
    <source>
        <strain evidence="2">IBT 30761</strain>
    </source>
</reference>
<organism evidence="2 3">
    <name type="scientific">Penicillium argentinense</name>
    <dbReference type="NCBI Taxonomy" id="1131581"/>
    <lineage>
        <taxon>Eukaryota</taxon>
        <taxon>Fungi</taxon>
        <taxon>Dikarya</taxon>
        <taxon>Ascomycota</taxon>
        <taxon>Pezizomycotina</taxon>
        <taxon>Eurotiomycetes</taxon>
        <taxon>Eurotiomycetidae</taxon>
        <taxon>Eurotiales</taxon>
        <taxon>Aspergillaceae</taxon>
        <taxon>Penicillium</taxon>
    </lineage>
</organism>
<dbReference type="EMBL" id="JAPQKI010000004">
    <property type="protein sequence ID" value="KAJ5102801.1"/>
    <property type="molecule type" value="Genomic_DNA"/>
</dbReference>
<evidence type="ECO:0000256" key="1">
    <source>
        <dbReference type="SAM" id="MobiDB-lite"/>
    </source>
</evidence>
<protein>
    <submittedName>
        <fullName evidence="2">Uncharacterized protein</fullName>
    </submittedName>
</protein>
<dbReference type="Proteomes" id="UP001149074">
    <property type="component" value="Unassembled WGS sequence"/>
</dbReference>
<dbReference type="GeneID" id="81354803"/>
<name>A0A9W9FM77_9EURO</name>
<comment type="caution">
    <text evidence="2">The sequence shown here is derived from an EMBL/GenBank/DDBJ whole genome shotgun (WGS) entry which is preliminary data.</text>
</comment>
<evidence type="ECO:0000313" key="2">
    <source>
        <dbReference type="EMBL" id="KAJ5102801.1"/>
    </source>
</evidence>
<dbReference type="AlphaFoldDB" id="A0A9W9FM77"/>
<gene>
    <name evidence="2" type="ORF">N7532_003330</name>
</gene>
<proteinExistence type="predicted"/>
<feature type="region of interest" description="Disordered" evidence="1">
    <location>
        <begin position="62"/>
        <end position="86"/>
    </location>
</feature>
<evidence type="ECO:0000313" key="3">
    <source>
        <dbReference type="Proteomes" id="UP001149074"/>
    </source>
</evidence>
<accession>A0A9W9FM77</accession>
<sequence length="115" mass="13412">MLREAKEILRQVLVENYQLSDALRGRPDTIERMAKEIGALQEQVRLLLAERDNAVESLRVRQALSRDREDPGNGINGHSKDVRRRVDKHVQLEEELDRYKEGNAKLKEELAQLKR</sequence>